<gene>
    <name evidence="2" type="ORF">EFW17_23445</name>
</gene>
<keyword evidence="1" id="KW-1133">Transmembrane helix</keyword>
<proteinExistence type="predicted"/>
<evidence type="ECO:0000313" key="2">
    <source>
        <dbReference type="EMBL" id="RNL78077.1"/>
    </source>
</evidence>
<keyword evidence="3" id="KW-1185">Reference proteome</keyword>
<accession>A0A3N0DR19</accession>
<dbReference type="OrthoDB" id="4407386at2"/>
<protein>
    <submittedName>
        <fullName evidence="2">ABC transporter permease</fullName>
    </submittedName>
</protein>
<dbReference type="EMBL" id="RJMB01000043">
    <property type="protein sequence ID" value="RNL78077.1"/>
    <property type="molecule type" value="Genomic_DNA"/>
</dbReference>
<feature type="transmembrane region" description="Helical" evidence="1">
    <location>
        <begin position="54"/>
        <end position="76"/>
    </location>
</feature>
<feature type="transmembrane region" description="Helical" evidence="1">
    <location>
        <begin position="173"/>
        <end position="196"/>
    </location>
</feature>
<organism evidence="2 3">
    <name type="scientific">Halostreptopolyspora alba</name>
    <dbReference type="NCBI Taxonomy" id="2487137"/>
    <lineage>
        <taxon>Bacteria</taxon>
        <taxon>Bacillati</taxon>
        <taxon>Actinomycetota</taxon>
        <taxon>Actinomycetes</taxon>
        <taxon>Streptosporangiales</taxon>
        <taxon>Nocardiopsidaceae</taxon>
        <taxon>Halostreptopolyspora</taxon>
    </lineage>
</organism>
<comment type="caution">
    <text evidence="2">The sequence shown here is derived from an EMBL/GenBank/DDBJ whole genome shotgun (WGS) entry which is preliminary data.</text>
</comment>
<reference evidence="2 3" key="1">
    <citation type="submission" date="2018-11" db="EMBL/GenBank/DDBJ databases">
        <title>The genome draft of YIM 96095.</title>
        <authorList>
            <person name="Tang S.-K."/>
            <person name="Chunyu W.-X."/>
            <person name="Feng Y.-Z."/>
        </authorList>
    </citation>
    <scope>NUCLEOTIDE SEQUENCE [LARGE SCALE GENOMIC DNA]</scope>
    <source>
        <strain evidence="2 3">YIM 96095</strain>
    </source>
</reference>
<feature type="transmembrane region" description="Helical" evidence="1">
    <location>
        <begin position="21"/>
        <end position="42"/>
    </location>
</feature>
<dbReference type="Pfam" id="PF12730">
    <property type="entry name" value="ABC2_membrane_4"/>
    <property type="match status" value="1"/>
</dbReference>
<evidence type="ECO:0000256" key="1">
    <source>
        <dbReference type="SAM" id="Phobius"/>
    </source>
</evidence>
<feature type="transmembrane region" description="Helical" evidence="1">
    <location>
        <begin position="144"/>
        <end position="166"/>
    </location>
</feature>
<dbReference type="AlphaFoldDB" id="A0A3N0DR19"/>
<dbReference type="Proteomes" id="UP000269198">
    <property type="component" value="Unassembled WGS sequence"/>
</dbReference>
<keyword evidence="1" id="KW-0812">Transmembrane</keyword>
<sequence>MMGRAVANEFAKMRRLRVTPVVFVMVAGVLAVSCVEFTASGFVESMGDPAGKPWQRLLASMSFSVLMLSPILLAVLASRQVDIEHQGNGWLLSRTSGLAPGYLCRVKFVAAGAVVVAATVAQSGLVFAGGALVGITVVFPAGQWLGYTALLVVVNLVLFALHLLLSARVENQLLGMGVGVLGVFFAVISTGLPQWLSHFLPPWGYYELIKPVEYREDGSLVSLAPSYVSVLALGAAGGVLFLLVTRQFDRREV</sequence>
<evidence type="ECO:0000313" key="3">
    <source>
        <dbReference type="Proteomes" id="UP000269198"/>
    </source>
</evidence>
<name>A0A3N0DR19_9ACTN</name>
<feature type="transmembrane region" description="Helical" evidence="1">
    <location>
        <begin position="224"/>
        <end position="244"/>
    </location>
</feature>
<dbReference type="PROSITE" id="PS51257">
    <property type="entry name" value="PROKAR_LIPOPROTEIN"/>
    <property type="match status" value="1"/>
</dbReference>
<keyword evidence="1" id="KW-0472">Membrane</keyword>
<feature type="transmembrane region" description="Helical" evidence="1">
    <location>
        <begin position="108"/>
        <end position="138"/>
    </location>
</feature>